<dbReference type="Proteomes" id="UP000030687">
    <property type="component" value="Unassembled WGS sequence"/>
</dbReference>
<dbReference type="EMBL" id="KI536925">
    <property type="protein sequence ID" value="ESR41075.1"/>
    <property type="molecule type" value="Genomic_DNA"/>
</dbReference>
<keyword evidence="2" id="KW-1185">Reference proteome</keyword>
<gene>
    <name evidence="1" type="ORF">CICLE_v10026893mg</name>
</gene>
<dbReference type="AlphaFoldDB" id="V4SQ70"/>
<name>V4SQ70_CITCL</name>
<dbReference type="KEGG" id="cic:CICLE_v10026893mg"/>
<sequence length="71" mass="8070">MISTNQDSHLVIHGIFLMEQREPGSSTKKEVEGAGDDIQHVHRKTARANKNRATLRKQLMVSGIFHVHRII</sequence>
<reference evidence="1 2" key="1">
    <citation type="submission" date="2013-10" db="EMBL/GenBank/DDBJ databases">
        <authorList>
            <consortium name="International Citrus Genome Consortium"/>
            <person name="Jenkins J."/>
            <person name="Schmutz J."/>
            <person name="Prochnik S."/>
            <person name="Rokhsar D."/>
            <person name="Gmitter F."/>
            <person name="Ollitrault P."/>
            <person name="Machado M."/>
            <person name="Talon M."/>
            <person name="Wincker P."/>
            <person name="Jaillon O."/>
            <person name="Morgante M."/>
        </authorList>
    </citation>
    <scope>NUCLEOTIDE SEQUENCE</scope>
    <source>
        <strain evidence="2">cv. Clemenules</strain>
    </source>
</reference>
<evidence type="ECO:0000313" key="1">
    <source>
        <dbReference type="EMBL" id="ESR41075.1"/>
    </source>
</evidence>
<evidence type="ECO:0000313" key="2">
    <source>
        <dbReference type="Proteomes" id="UP000030687"/>
    </source>
</evidence>
<proteinExistence type="predicted"/>
<dbReference type="InParanoid" id="V4SQ70"/>
<dbReference type="Gramene" id="ESR41075">
    <property type="protein sequence ID" value="ESR41075"/>
    <property type="gene ID" value="CICLE_v10026893mg"/>
</dbReference>
<accession>V4SQ70</accession>
<protein>
    <submittedName>
        <fullName evidence="1">Uncharacterized protein</fullName>
    </submittedName>
</protein>
<organism evidence="1 2">
    <name type="scientific">Citrus clementina</name>
    <name type="common">Clementine</name>
    <name type="synonym">Citrus deliciosa x Citrus sinensis</name>
    <dbReference type="NCBI Taxonomy" id="85681"/>
    <lineage>
        <taxon>Eukaryota</taxon>
        <taxon>Viridiplantae</taxon>
        <taxon>Streptophyta</taxon>
        <taxon>Embryophyta</taxon>
        <taxon>Tracheophyta</taxon>
        <taxon>Spermatophyta</taxon>
        <taxon>Magnoliopsida</taxon>
        <taxon>eudicotyledons</taxon>
        <taxon>Gunneridae</taxon>
        <taxon>Pentapetalae</taxon>
        <taxon>rosids</taxon>
        <taxon>malvids</taxon>
        <taxon>Sapindales</taxon>
        <taxon>Rutaceae</taxon>
        <taxon>Aurantioideae</taxon>
        <taxon>Citrus</taxon>
    </lineage>
</organism>